<dbReference type="Proteomes" id="UP000887159">
    <property type="component" value="Unassembled WGS sequence"/>
</dbReference>
<dbReference type="AlphaFoldDB" id="A0A8X6RP34"/>
<organism evidence="2 3">
    <name type="scientific">Trichonephila clavipes</name>
    <name type="common">Golden silk orbweaver</name>
    <name type="synonym">Nephila clavipes</name>
    <dbReference type="NCBI Taxonomy" id="2585209"/>
    <lineage>
        <taxon>Eukaryota</taxon>
        <taxon>Metazoa</taxon>
        <taxon>Ecdysozoa</taxon>
        <taxon>Arthropoda</taxon>
        <taxon>Chelicerata</taxon>
        <taxon>Arachnida</taxon>
        <taxon>Araneae</taxon>
        <taxon>Araneomorphae</taxon>
        <taxon>Entelegynae</taxon>
        <taxon>Araneoidea</taxon>
        <taxon>Nephilidae</taxon>
        <taxon>Trichonephila</taxon>
    </lineage>
</organism>
<dbReference type="EMBL" id="BMAU01021201">
    <property type="protein sequence ID" value="GFX97985.1"/>
    <property type="molecule type" value="Genomic_DNA"/>
</dbReference>
<feature type="compositionally biased region" description="Basic residues" evidence="1">
    <location>
        <begin position="25"/>
        <end position="41"/>
    </location>
</feature>
<evidence type="ECO:0000256" key="1">
    <source>
        <dbReference type="SAM" id="MobiDB-lite"/>
    </source>
</evidence>
<evidence type="ECO:0000313" key="3">
    <source>
        <dbReference type="Proteomes" id="UP000887159"/>
    </source>
</evidence>
<proteinExistence type="predicted"/>
<accession>A0A8X6RP34</accession>
<reference evidence="2" key="1">
    <citation type="submission" date="2020-08" db="EMBL/GenBank/DDBJ databases">
        <title>Multicomponent nature underlies the extraordinary mechanical properties of spider dragline silk.</title>
        <authorList>
            <person name="Kono N."/>
            <person name="Nakamura H."/>
            <person name="Mori M."/>
            <person name="Yoshida Y."/>
            <person name="Ohtoshi R."/>
            <person name="Malay A.D."/>
            <person name="Moran D.A.P."/>
            <person name="Tomita M."/>
            <person name="Numata K."/>
            <person name="Arakawa K."/>
        </authorList>
    </citation>
    <scope>NUCLEOTIDE SEQUENCE</scope>
</reference>
<protein>
    <submittedName>
        <fullName evidence="2">Uncharacterized protein</fullName>
    </submittedName>
</protein>
<evidence type="ECO:0000313" key="2">
    <source>
        <dbReference type="EMBL" id="GFX97985.1"/>
    </source>
</evidence>
<comment type="caution">
    <text evidence="2">The sequence shown here is derived from an EMBL/GenBank/DDBJ whole genome shotgun (WGS) entry which is preliminary data.</text>
</comment>
<feature type="region of interest" description="Disordered" evidence="1">
    <location>
        <begin position="21"/>
        <end position="49"/>
    </location>
</feature>
<name>A0A8X6RP34_TRICX</name>
<sequence length="106" mass="11622">MFSGGGEFRIASMRSKISSFEAAGRRSRARRRPIKSHTRRRRIDEADISTPASVDQHAANCFKEAVRLFTPCGAGADRHALTSPSVVHCQFFKLCGARLSTASKLA</sequence>
<keyword evidence="3" id="KW-1185">Reference proteome</keyword>
<gene>
    <name evidence="2" type="ORF">TNCV_4906361</name>
</gene>